<dbReference type="VEuPathDB" id="FungiDB:VP01_3367g3"/>
<feature type="chain" id="PRO_5011858185" evidence="1">
    <location>
        <begin position="16"/>
        <end position="408"/>
    </location>
</feature>
<proteinExistence type="predicted"/>
<gene>
    <name evidence="3" type="ORF">VP01_3365g1</name>
    <name evidence="2" type="ORF">VP01_3367g3</name>
</gene>
<evidence type="ECO:0000313" key="3">
    <source>
        <dbReference type="EMBL" id="KNZ53031.1"/>
    </source>
</evidence>
<dbReference type="VEuPathDB" id="FungiDB:VP01_3365g1"/>
<dbReference type="EMBL" id="LAVV01008352">
    <property type="protein sequence ID" value="KNZ53031.1"/>
    <property type="molecule type" value="Genomic_DNA"/>
</dbReference>
<keyword evidence="4" id="KW-1185">Reference proteome</keyword>
<organism evidence="2 4">
    <name type="scientific">Puccinia sorghi</name>
    <dbReference type="NCBI Taxonomy" id="27349"/>
    <lineage>
        <taxon>Eukaryota</taxon>
        <taxon>Fungi</taxon>
        <taxon>Dikarya</taxon>
        <taxon>Basidiomycota</taxon>
        <taxon>Pucciniomycotina</taxon>
        <taxon>Pucciniomycetes</taxon>
        <taxon>Pucciniales</taxon>
        <taxon>Pucciniaceae</taxon>
        <taxon>Puccinia</taxon>
    </lineage>
</organism>
<evidence type="ECO:0000256" key="1">
    <source>
        <dbReference type="SAM" id="SignalP"/>
    </source>
</evidence>
<accession>A0A0L6UWV2</accession>
<evidence type="ECO:0000313" key="2">
    <source>
        <dbReference type="EMBL" id="KNZ53026.1"/>
    </source>
</evidence>
<dbReference type="Proteomes" id="UP000037035">
    <property type="component" value="Unassembled WGS sequence"/>
</dbReference>
<comment type="caution">
    <text evidence="2">The sequence shown here is derived from an EMBL/GenBank/DDBJ whole genome shotgun (WGS) entry which is preliminary data.</text>
</comment>
<dbReference type="EMBL" id="LAVV01008354">
    <property type="protein sequence ID" value="KNZ53026.1"/>
    <property type="molecule type" value="Genomic_DNA"/>
</dbReference>
<reference evidence="2 4" key="1">
    <citation type="submission" date="2015-08" db="EMBL/GenBank/DDBJ databases">
        <title>Next Generation Sequencing and Analysis of the Genome of Puccinia sorghi L Schw, the Causal Agent of Maize Common Rust.</title>
        <authorList>
            <person name="Rochi L."/>
            <person name="Burguener G."/>
            <person name="Darino M."/>
            <person name="Turjanski A."/>
            <person name="Kreff E."/>
            <person name="Dieguez M.J."/>
            <person name="Sacco F."/>
        </authorList>
    </citation>
    <scope>NUCLEOTIDE SEQUENCE [LARGE SCALE GENOMIC DNA]</scope>
    <source>
        <strain evidence="2 4">RO10H11247</strain>
    </source>
</reference>
<name>A0A0L6UWV2_9BASI</name>
<keyword evidence="1" id="KW-0732">Signal</keyword>
<feature type="signal peptide" evidence="1">
    <location>
        <begin position="1"/>
        <end position="15"/>
    </location>
</feature>
<evidence type="ECO:0000313" key="4">
    <source>
        <dbReference type="Proteomes" id="UP000037035"/>
    </source>
</evidence>
<sequence>MFLFALLSLLVGCFCEILSQLWLLNYIASNNAIPYFMSTQMNEVIGYENFTMTMLKILLRKTSIIISLFDNCPWILGKLPVGWLIPWNYVVQQGSLFICFDHQLYLGMLFMRQKLKDMFQHCFQYVASGLYLYYMSLTQLHPAGSLSQRGLRGKGSIWPEHLRKIELSYGQQLPGLSSFSDPILASIQRIWKNVRKKCQCICDKCMCLAPPLASKDDTVEECPMSWSKMRISLFHWPGVKGGGVGILMFFCSSFLSLSLPSSMSLIHSQTSFMLNLPDYPSHHHNLVLCIKTIYAMKKLNFSPSTENLLLKFFCDISLLFLLKPFPNSFLGIKLLGENLHSHTSSLHVSLCNFSFNHQGTIFDTCLESAISEGLVPLGFVGCVLNVGCIKPIFVKLMLNSRSFDSTND</sequence>
<dbReference type="AlphaFoldDB" id="A0A0L6UWV2"/>
<protein>
    <submittedName>
        <fullName evidence="2">Putative signal peptide protein</fullName>
    </submittedName>
</protein>